<name>S0KPH3_9ENTE</name>
<dbReference type="SUPFAM" id="SSF53335">
    <property type="entry name" value="S-adenosyl-L-methionine-dependent methyltransferases"/>
    <property type="match status" value="1"/>
</dbReference>
<organism evidence="2 3">
    <name type="scientific">Enterococcus columbae DSM 7374 = ATCC 51263</name>
    <dbReference type="NCBI Taxonomy" id="1121865"/>
    <lineage>
        <taxon>Bacteria</taxon>
        <taxon>Bacillati</taxon>
        <taxon>Bacillota</taxon>
        <taxon>Bacilli</taxon>
        <taxon>Lactobacillales</taxon>
        <taxon>Enterococcaceae</taxon>
        <taxon>Enterococcus</taxon>
    </lineage>
</organism>
<dbReference type="PATRIC" id="fig|1121865.3.peg.1072"/>
<dbReference type="GO" id="GO:0006304">
    <property type="term" value="P:DNA modification"/>
    <property type="evidence" value="ECO:0007669"/>
    <property type="project" value="InterPro"/>
</dbReference>
<evidence type="ECO:0000313" key="3">
    <source>
        <dbReference type="Proteomes" id="UP000014113"/>
    </source>
</evidence>
<dbReference type="EMBL" id="ASWJ01000008">
    <property type="protein sequence ID" value="EOW80545.1"/>
    <property type="molecule type" value="Genomic_DNA"/>
</dbReference>
<sequence length="348" mass="40021">MEDKFQFDVIIGNPPYQEEAKGDSTQTPPIYHLFMEEAYNISPIVSFITPARFLFNAGATPKKWNQKMLNDPHFKIIDYIQDSSVVFPTTDIKGGVAISYRDENKEYIPIDVFTTYTELNSILHKVTPQLNHTMNEIITGRGVYRLSDKALEDHPKIIDIQSKGHSKDVGSSAFKILENIVFFKEKRNDDDVAVIGRINNQREIWWIKREYLSTPESFDYYKVILPQANGSGAFGETISSPFIGSPKMGHTETFNSIGSFETKKEGINALKYIKTKFTRAMLSILKITQANTREKWAKVPMQDFTDSSDIDWSKSISEIDQQLYRKYGLSEEEIQFIEEKVRSMEDED</sequence>
<dbReference type="Proteomes" id="UP000014113">
    <property type="component" value="Unassembled WGS sequence"/>
</dbReference>
<gene>
    <name evidence="2" type="ORF">I568_01722</name>
</gene>
<dbReference type="eggNOG" id="COG0286">
    <property type="taxonomic scope" value="Bacteria"/>
</dbReference>
<keyword evidence="3" id="KW-1185">Reference proteome</keyword>
<dbReference type="STRING" id="1121865.OMW_01102"/>
<dbReference type="AlphaFoldDB" id="S0KPH3"/>
<evidence type="ECO:0000259" key="1">
    <source>
        <dbReference type="Pfam" id="PF07669"/>
    </source>
</evidence>
<dbReference type="Pfam" id="PF07669">
    <property type="entry name" value="Eco57I"/>
    <property type="match status" value="1"/>
</dbReference>
<dbReference type="GO" id="GO:0009007">
    <property type="term" value="F:site-specific DNA-methyltransferase (adenine-specific) activity"/>
    <property type="evidence" value="ECO:0007669"/>
    <property type="project" value="UniProtKB-EC"/>
</dbReference>
<dbReference type="PROSITE" id="PS00092">
    <property type="entry name" value="N6_MTASE"/>
    <property type="match status" value="1"/>
</dbReference>
<accession>S0KPH3</accession>
<reference evidence="2 3" key="1">
    <citation type="submission" date="2013-03" db="EMBL/GenBank/DDBJ databases">
        <title>The Genome Sequence of Enterococcus columbae ATCC_51263 (PacBio/Illumina hybrid assembly).</title>
        <authorList>
            <consortium name="The Broad Institute Genomics Platform"/>
            <consortium name="The Broad Institute Genome Sequencing Center for Infectious Disease"/>
            <person name="Earl A."/>
            <person name="Russ C."/>
            <person name="Gilmore M."/>
            <person name="Surin D."/>
            <person name="Walker B."/>
            <person name="Young S."/>
            <person name="Zeng Q."/>
            <person name="Gargeya S."/>
            <person name="Fitzgerald M."/>
            <person name="Haas B."/>
            <person name="Abouelleil A."/>
            <person name="Allen A.W."/>
            <person name="Alvarado L."/>
            <person name="Arachchi H.M."/>
            <person name="Berlin A.M."/>
            <person name="Chapman S.B."/>
            <person name="Gainer-Dewar J."/>
            <person name="Goldberg J."/>
            <person name="Griggs A."/>
            <person name="Gujja S."/>
            <person name="Hansen M."/>
            <person name="Howarth C."/>
            <person name="Imamovic A."/>
            <person name="Ireland A."/>
            <person name="Larimer J."/>
            <person name="McCowan C."/>
            <person name="Murphy C."/>
            <person name="Pearson M."/>
            <person name="Poon T.W."/>
            <person name="Priest M."/>
            <person name="Roberts A."/>
            <person name="Saif S."/>
            <person name="Shea T."/>
            <person name="Sisk P."/>
            <person name="Sykes S."/>
            <person name="Wortman J."/>
            <person name="Nusbaum C."/>
            <person name="Birren B."/>
        </authorList>
    </citation>
    <scope>NUCLEOTIDE SEQUENCE [LARGE SCALE GENOMIC DNA]</scope>
    <source>
        <strain evidence="2 3">ATCC 51263</strain>
    </source>
</reference>
<feature type="domain" description="Type II methyltransferase M.TaqI-like" evidence="1">
    <location>
        <begin position="3"/>
        <end position="85"/>
    </location>
</feature>
<evidence type="ECO:0000313" key="2">
    <source>
        <dbReference type="EMBL" id="EOW80545.1"/>
    </source>
</evidence>
<dbReference type="GO" id="GO:0003676">
    <property type="term" value="F:nucleic acid binding"/>
    <property type="evidence" value="ECO:0007669"/>
    <property type="project" value="InterPro"/>
</dbReference>
<dbReference type="Gene3D" id="3.40.50.150">
    <property type="entry name" value="Vaccinia Virus protein VP39"/>
    <property type="match status" value="1"/>
</dbReference>
<proteinExistence type="predicted"/>
<comment type="caution">
    <text evidence="2">The sequence shown here is derived from an EMBL/GenBank/DDBJ whole genome shotgun (WGS) entry which is preliminary data.</text>
</comment>
<protein>
    <recommendedName>
        <fullName evidence="1">Type II methyltransferase M.TaqI-like domain-containing protein</fullName>
    </recommendedName>
</protein>
<dbReference type="RefSeq" id="WP_016183244.1">
    <property type="nucleotide sequence ID" value="NZ_JXKI01000001.1"/>
</dbReference>
<dbReference type="InterPro" id="IPR029063">
    <property type="entry name" value="SAM-dependent_MTases_sf"/>
</dbReference>
<dbReference type="OrthoDB" id="9813673at2"/>
<dbReference type="GO" id="GO:0032259">
    <property type="term" value="P:methylation"/>
    <property type="evidence" value="ECO:0007669"/>
    <property type="project" value="InterPro"/>
</dbReference>
<dbReference type="InterPro" id="IPR002052">
    <property type="entry name" value="DNA_methylase_N6_adenine_CS"/>
</dbReference>
<dbReference type="InterPro" id="IPR011639">
    <property type="entry name" value="MethylTrfase_TaqI-like_dom"/>
</dbReference>